<evidence type="ECO:0008006" key="3">
    <source>
        <dbReference type="Google" id="ProtNLM"/>
    </source>
</evidence>
<organism evidence="1 2">
    <name type="scientific">Agromyces larvae</name>
    <dbReference type="NCBI Taxonomy" id="2929802"/>
    <lineage>
        <taxon>Bacteria</taxon>
        <taxon>Bacillati</taxon>
        <taxon>Actinomycetota</taxon>
        <taxon>Actinomycetes</taxon>
        <taxon>Micrococcales</taxon>
        <taxon>Microbacteriaceae</taxon>
        <taxon>Agromyces</taxon>
    </lineage>
</organism>
<proteinExistence type="predicted"/>
<reference evidence="1 2" key="1">
    <citation type="submission" date="2022-03" db="EMBL/GenBank/DDBJ databases">
        <title>Mucilaginibacter sp. isolated from the gut of Protaetia brevitarsis seulensis larvae.</title>
        <authorList>
            <person name="Won M."/>
            <person name="Kim S.-J."/>
            <person name="Kwon S.-W."/>
        </authorList>
    </citation>
    <scope>NUCLEOTIDE SEQUENCE [LARGE SCALE GENOMIC DNA]</scope>
    <source>
        <strain evidence="1 2">CFWR-12</strain>
    </source>
</reference>
<sequence>MPRTFSEVIAWSKNPSAAAAGEHVSWAGLCEEYINNSGNFNQAFSSALLAGNASGPLRTDYASAPAGAIVYWAGVGGDGHVAYIYQQDADPVLLMASSSVDEHWGRNIGLIRLSRYQAKFGHPLRGWTLRHGTETLAGVSAPAGGGTTPIPDEGADMSQGAFYRIKDGQPSAGAILWQDKPNTPLIPISLPTWVAYAANGAKYADLTADEVNDLRAKWGTSPAPAAITIDAAPIAAAIADAIKATGVQVDVAAIAKAVDAAVADDFAKVNANIDDQPTKFTITPAA</sequence>
<protein>
    <recommendedName>
        <fullName evidence="3">CHAP domain-containing protein</fullName>
    </recommendedName>
</protein>
<evidence type="ECO:0000313" key="2">
    <source>
        <dbReference type="Proteomes" id="UP000832097"/>
    </source>
</evidence>
<gene>
    <name evidence="1" type="ORF">MTO99_09200</name>
</gene>
<dbReference type="EMBL" id="CP094528">
    <property type="protein sequence ID" value="UOE45897.1"/>
    <property type="molecule type" value="Genomic_DNA"/>
</dbReference>
<name>A0ABY4C349_9MICO</name>
<dbReference type="RefSeq" id="WP_243558607.1">
    <property type="nucleotide sequence ID" value="NZ_CP094528.1"/>
</dbReference>
<evidence type="ECO:0000313" key="1">
    <source>
        <dbReference type="EMBL" id="UOE45897.1"/>
    </source>
</evidence>
<dbReference type="Proteomes" id="UP000832097">
    <property type="component" value="Chromosome"/>
</dbReference>
<keyword evidence="2" id="KW-1185">Reference proteome</keyword>
<accession>A0ABY4C349</accession>